<dbReference type="AlphaFoldDB" id="A0A165WBH5"/>
<feature type="domain" description="Wbp11/ELF5/Saf1 N-terminal" evidence="2">
    <location>
        <begin position="3"/>
        <end position="77"/>
    </location>
</feature>
<feature type="compositionally biased region" description="Acidic residues" evidence="1">
    <location>
        <begin position="159"/>
        <end position="175"/>
    </location>
</feature>
<protein>
    <recommendedName>
        <fullName evidence="2">Wbp11/ELF5/Saf1 N-terminal domain-containing protein</fullName>
    </recommendedName>
</protein>
<dbReference type="Pfam" id="PF12622">
    <property type="entry name" value="NpwBP"/>
    <property type="match status" value="1"/>
</dbReference>
<feature type="compositionally biased region" description="Acidic residues" evidence="1">
    <location>
        <begin position="187"/>
        <end position="196"/>
    </location>
</feature>
<organism evidence="3 4">
    <name type="scientific">Neolentinus lepideus HHB14362 ss-1</name>
    <dbReference type="NCBI Taxonomy" id="1314782"/>
    <lineage>
        <taxon>Eukaryota</taxon>
        <taxon>Fungi</taxon>
        <taxon>Dikarya</taxon>
        <taxon>Basidiomycota</taxon>
        <taxon>Agaricomycotina</taxon>
        <taxon>Agaricomycetes</taxon>
        <taxon>Gloeophyllales</taxon>
        <taxon>Gloeophyllaceae</taxon>
        <taxon>Neolentinus</taxon>
    </lineage>
</organism>
<evidence type="ECO:0000259" key="2">
    <source>
        <dbReference type="Pfam" id="PF09429"/>
    </source>
</evidence>
<dbReference type="STRING" id="1314782.A0A165WBH5"/>
<dbReference type="Proteomes" id="UP000076761">
    <property type="component" value="Unassembled WGS sequence"/>
</dbReference>
<feature type="compositionally biased region" description="Polar residues" evidence="1">
    <location>
        <begin position="317"/>
        <end position="334"/>
    </location>
</feature>
<dbReference type="OrthoDB" id="205569at2759"/>
<dbReference type="EMBL" id="KV425551">
    <property type="protein sequence ID" value="KZT30948.1"/>
    <property type="molecule type" value="Genomic_DNA"/>
</dbReference>
<dbReference type="InParanoid" id="A0A165WBH5"/>
<dbReference type="GO" id="GO:0006396">
    <property type="term" value="P:RNA processing"/>
    <property type="evidence" value="ECO:0007669"/>
    <property type="project" value="InterPro"/>
</dbReference>
<feature type="compositionally biased region" description="Pro residues" evidence="1">
    <location>
        <begin position="249"/>
        <end position="258"/>
    </location>
</feature>
<feature type="region of interest" description="Disordered" evidence="1">
    <location>
        <begin position="389"/>
        <end position="420"/>
    </location>
</feature>
<feature type="compositionally biased region" description="Low complexity" evidence="1">
    <location>
        <begin position="357"/>
        <end position="367"/>
    </location>
</feature>
<dbReference type="InterPro" id="IPR019007">
    <property type="entry name" value="Wbp11/ELF5/Saf1_N"/>
</dbReference>
<feature type="compositionally biased region" description="Basic and acidic residues" evidence="1">
    <location>
        <begin position="23"/>
        <end position="42"/>
    </location>
</feature>
<evidence type="ECO:0000313" key="3">
    <source>
        <dbReference type="EMBL" id="KZT30948.1"/>
    </source>
</evidence>
<feature type="compositionally biased region" description="Pro residues" evidence="1">
    <location>
        <begin position="280"/>
        <end position="297"/>
    </location>
</feature>
<feature type="compositionally biased region" description="Basic and acidic residues" evidence="1">
    <location>
        <begin position="79"/>
        <end position="91"/>
    </location>
</feature>
<dbReference type="Pfam" id="PF09429">
    <property type="entry name" value="Wbp11"/>
    <property type="match status" value="1"/>
</dbReference>
<gene>
    <name evidence="3" type="ORF">NEOLEDRAFT_1153365</name>
</gene>
<accession>A0A165WBH5</accession>
<evidence type="ECO:0000313" key="4">
    <source>
        <dbReference type="Proteomes" id="UP000076761"/>
    </source>
</evidence>
<proteinExistence type="predicted"/>
<feature type="compositionally biased region" description="Pro residues" evidence="1">
    <location>
        <begin position="226"/>
        <end position="235"/>
    </location>
</feature>
<keyword evidence="4" id="KW-1185">Reference proteome</keyword>
<evidence type="ECO:0000256" key="1">
    <source>
        <dbReference type="SAM" id="MobiDB-lite"/>
    </source>
</evidence>
<feature type="region of interest" description="Disordered" evidence="1">
    <location>
        <begin position="79"/>
        <end position="367"/>
    </location>
</feature>
<feature type="region of interest" description="Disordered" evidence="1">
    <location>
        <begin position="1"/>
        <end position="46"/>
    </location>
</feature>
<reference evidence="3 4" key="1">
    <citation type="journal article" date="2016" name="Mol. Biol. Evol.">
        <title>Comparative Genomics of Early-Diverging Mushroom-Forming Fungi Provides Insights into the Origins of Lignocellulose Decay Capabilities.</title>
        <authorList>
            <person name="Nagy L.G."/>
            <person name="Riley R."/>
            <person name="Tritt A."/>
            <person name="Adam C."/>
            <person name="Daum C."/>
            <person name="Floudas D."/>
            <person name="Sun H."/>
            <person name="Yadav J.S."/>
            <person name="Pangilinan J."/>
            <person name="Larsson K.H."/>
            <person name="Matsuura K."/>
            <person name="Barry K."/>
            <person name="Labutti K."/>
            <person name="Kuo R."/>
            <person name="Ohm R.A."/>
            <person name="Bhattacharya S.S."/>
            <person name="Shirouzu T."/>
            <person name="Yoshinaga Y."/>
            <person name="Martin F.M."/>
            <person name="Grigoriev I.V."/>
            <person name="Hibbett D.S."/>
        </authorList>
    </citation>
    <scope>NUCLEOTIDE SEQUENCE [LARGE SCALE GENOMIC DNA]</scope>
    <source>
        <strain evidence="3 4">HHB14362 ss-1</strain>
    </source>
</reference>
<feature type="compositionally biased region" description="Pro residues" evidence="1">
    <location>
        <begin position="343"/>
        <end position="356"/>
    </location>
</feature>
<sequence length="461" mass="50030">MAKKNLNPADAYRKTQRKKELKKNKEQRQKNRDFALVKKDTSELDSELATLEAKAEQTKEDKERITELKTELENIQKKKDEYVAEHPEHRHLVFRRRKAKDGEEEPDKPKGPQTRNVFNKYGIPRHPERSIYYDPVYNPYGVPPPGMPYMERPLRPDEVASDQENSEGDSDDDIIMPEGPPPGANESDVDSDDDIPMPEGLPPAEPGEGEINDASASNILLRSIGPPLPPGPPPFRSQAFPLHSNGTLPFPPPPPPGSVPGHPVGFLPPPTPFVGFPQMPFSPPPPPGFTIPPPPAGFPVHQGLPPPPPGFFPRQQSKGSMQDPLSSIPHQTFQGHRATRATMPPPPPTSGLPPKPAAEVSAAATVSAAPELRDLKKESTAFVPTALKRKKAGVGPAGPSKINAAPSVAGGESEKGRARPDLMSTLRGTLGEGKAHAGKSKVQPKGKDDYAKFMEELGDIL</sequence>
<name>A0A165WBH5_9AGAM</name>